<reference evidence="1 2" key="1">
    <citation type="submission" date="2019-08" db="EMBL/GenBank/DDBJ databases">
        <authorList>
            <person name="Peeters C."/>
        </authorList>
    </citation>
    <scope>NUCLEOTIDE SEQUENCE [LARGE SCALE GENOMIC DNA]</scope>
    <source>
        <strain evidence="1 2">LMG 31011</strain>
    </source>
</reference>
<evidence type="ECO:0000313" key="2">
    <source>
        <dbReference type="Proteomes" id="UP000366819"/>
    </source>
</evidence>
<organism evidence="1 2">
    <name type="scientific">Pandoraea aquatica</name>
    <dbReference type="NCBI Taxonomy" id="2508290"/>
    <lineage>
        <taxon>Bacteria</taxon>
        <taxon>Pseudomonadati</taxon>
        <taxon>Pseudomonadota</taxon>
        <taxon>Betaproteobacteria</taxon>
        <taxon>Burkholderiales</taxon>
        <taxon>Burkholderiaceae</taxon>
        <taxon>Pandoraea</taxon>
    </lineage>
</organism>
<name>A0A5E4UM46_9BURK</name>
<accession>A0A5E4UM46</accession>
<dbReference type="AlphaFoldDB" id="A0A5E4UM46"/>
<dbReference type="EMBL" id="CABPSN010000002">
    <property type="protein sequence ID" value="VVE00996.1"/>
    <property type="molecule type" value="Genomic_DNA"/>
</dbReference>
<keyword evidence="2" id="KW-1185">Reference proteome</keyword>
<dbReference type="Proteomes" id="UP000366819">
    <property type="component" value="Unassembled WGS sequence"/>
</dbReference>
<proteinExistence type="predicted"/>
<evidence type="ECO:0000313" key="1">
    <source>
        <dbReference type="EMBL" id="VVE00996.1"/>
    </source>
</evidence>
<sequence length="57" mass="6643">MKPISVILISVISQVVAKRGSIQTQLYAFLTIFVTDSPYNNIKFSWELFTLREFFIK</sequence>
<gene>
    <name evidence="1" type="ORF">PAQ31011_02141</name>
</gene>
<protein>
    <submittedName>
        <fullName evidence="1">Uncharacterized protein</fullName>
    </submittedName>
</protein>